<evidence type="ECO:0000313" key="2">
    <source>
        <dbReference type="EnsemblMetazoa" id="GPAI018600-PA"/>
    </source>
</evidence>
<keyword evidence="1" id="KW-0472">Membrane</keyword>
<dbReference type="EnsemblMetazoa" id="GPAI018600-RA">
    <property type="protein sequence ID" value="GPAI018600-PA"/>
    <property type="gene ID" value="GPAI018600"/>
</dbReference>
<sequence>MIAVGRKGETTFFDDVVVLVVDELAIAIASAALATAAAATTAAKFAAVKASCDEDDEGTTPCVNAGTIIVLSATVCLGESKTFSSLTLLVPDDIVLAAMVVLVQPIIGSAFLTILQGPKRSVVSLKIKNQRPYVCMYRNI</sequence>
<reference evidence="2" key="2">
    <citation type="submission" date="2020-05" db="UniProtKB">
        <authorList>
            <consortium name="EnsemblMetazoa"/>
        </authorList>
    </citation>
    <scope>IDENTIFICATION</scope>
    <source>
        <strain evidence="2">IAEA</strain>
    </source>
</reference>
<reference evidence="3" key="1">
    <citation type="submission" date="2014-03" db="EMBL/GenBank/DDBJ databases">
        <authorList>
            <person name="Aksoy S."/>
            <person name="Warren W."/>
            <person name="Wilson R.K."/>
        </authorList>
    </citation>
    <scope>NUCLEOTIDE SEQUENCE [LARGE SCALE GENOMIC DNA]</scope>
    <source>
        <strain evidence="3">IAEA</strain>
    </source>
</reference>
<organism evidence="2 3">
    <name type="scientific">Glossina pallidipes</name>
    <name type="common">Tsetse fly</name>
    <dbReference type="NCBI Taxonomy" id="7398"/>
    <lineage>
        <taxon>Eukaryota</taxon>
        <taxon>Metazoa</taxon>
        <taxon>Ecdysozoa</taxon>
        <taxon>Arthropoda</taxon>
        <taxon>Hexapoda</taxon>
        <taxon>Insecta</taxon>
        <taxon>Pterygota</taxon>
        <taxon>Neoptera</taxon>
        <taxon>Endopterygota</taxon>
        <taxon>Diptera</taxon>
        <taxon>Brachycera</taxon>
        <taxon>Muscomorpha</taxon>
        <taxon>Hippoboscoidea</taxon>
        <taxon>Glossinidae</taxon>
        <taxon>Glossina</taxon>
    </lineage>
</organism>
<keyword evidence="1" id="KW-1133">Transmembrane helix</keyword>
<evidence type="ECO:0000256" key="1">
    <source>
        <dbReference type="SAM" id="Phobius"/>
    </source>
</evidence>
<evidence type="ECO:0000313" key="3">
    <source>
        <dbReference type="Proteomes" id="UP000092445"/>
    </source>
</evidence>
<dbReference type="Proteomes" id="UP000092445">
    <property type="component" value="Unassembled WGS sequence"/>
</dbReference>
<feature type="transmembrane region" description="Helical" evidence="1">
    <location>
        <begin position="94"/>
        <end position="115"/>
    </location>
</feature>
<dbReference type="VEuPathDB" id="VectorBase:GPAI018600"/>
<name>A0A1A9ZLR1_GLOPL</name>
<dbReference type="AlphaFoldDB" id="A0A1A9ZLR1"/>
<accession>A0A1A9ZLR1</accession>
<proteinExistence type="predicted"/>
<keyword evidence="1" id="KW-0812">Transmembrane</keyword>
<keyword evidence="3" id="KW-1185">Reference proteome</keyword>
<protein>
    <submittedName>
        <fullName evidence="2">Uncharacterized protein</fullName>
    </submittedName>
</protein>